<dbReference type="Proteomes" id="UP000005239">
    <property type="component" value="Unassembled WGS sequence"/>
</dbReference>
<dbReference type="GO" id="GO:0005576">
    <property type="term" value="C:extracellular region"/>
    <property type="evidence" value="ECO:0007669"/>
    <property type="project" value="UniProtKB-SubCell"/>
</dbReference>
<dbReference type="AlphaFoldDB" id="A0A2A6CVP9"/>
<dbReference type="PANTHER" id="PTHR37969">
    <property type="entry name" value="PROTEIN CBG07421-RELATED"/>
    <property type="match status" value="1"/>
</dbReference>
<reference evidence="6" key="2">
    <citation type="submission" date="2022-06" db="UniProtKB">
        <authorList>
            <consortium name="EnsemblMetazoa"/>
        </authorList>
    </citation>
    <scope>IDENTIFICATION</scope>
    <source>
        <strain evidence="6">PS312</strain>
    </source>
</reference>
<comment type="subcellular location">
    <subcellularLocation>
        <location evidence="1">Secreted</location>
    </subcellularLocation>
</comment>
<gene>
    <name evidence="6" type="primary">WBGene00104392</name>
</gene>
<accession>A0A2A6CVP9</accession>
<accession>A0A8R1YAG3</accession>
<reference evidence="7" key="1">
    <citation type="journal article" date="2008" name="Nat. Genet.">
        <title>The Pristionchus pacificus genome provides a unique perspective on nematode lifestyle and parasitism.</title>
        <authorList>
            <person name="Dieterich C."/>
            <person name="Clifton S.W."/>
            <person name="Schuster L.N."/>
            <person name="Chinwalla A."/>
            <person name="Delehaunty K."/>
            <person name="Dinkelacker I."/>
            <person name="Fulton L."/>
            <person name="Fulton R."/>
            <person name="Godfrey J."/>
            <person name="Minx P."/>
            <person name="Mitreva M."/>
            <person name="Roeseler W."/>
            <person name="Tian H."/>
            <person name="Witte H."/>
            <person name="Yang S.P."/>
            <person name="Wilson R.K."/>
            <person name="Sommer R.J."/>
        </authorList>
    </citation>
    <scope>NUCLEOTIDE SEQUENCE [LARGE SCALE GENOMIC DNA]</scope>
    <source>
        <strain evidence="7">PS312</strain>
    </source>
</reference>
<protein>
    <submittedName>
        <fullName evidence="6">Pepsin-I3 domain-containing protein</fullName>
    </submittedName>
</protein>
<evidence type="ECO:0000256" key="1">
    <source>
        <dbReference type="ARBA" id="ARBA00004613"/>
    </source>
</evidence>
<comment type="similarity">
    <text evidence="2">Belongs to the protease inhibitor I33 family.</text>
</comment>
<evidence type="ECO:0000313" key="7">
    <source>
        <dbReference type="Proteomes" id="UP000005239"/>
    </source>
</evidence>
<keyword evidence="5" id="KW-1015">Disulfide bond</keyword>
<dbReference type="PANTHER" id="PTHR37969:SF1">
    <property type="entry name" value="PROTEIN CBG13105"/>
    <property type="match status" value="1"/>
</dbReference>
<evidence type="ECO:0000256" key="2">
    <source>
        <dbReference type="ARBA" id="ARBA00008019"/>
    </source>
</evidence>
<dbReference type="EnsemblMetazoa" id="PPA14838.1">
    <property type="protein sequence ID" value="PPA14838.1"/>
    <property type="gene ID" value="WBGene00104392"/>
</dbReference>
<dbReference type="Gene3D" id="3.30.1120.50">
    <property type="entry name" value="Pepsin inhibitor-3"/>
    <property type="match status" value="1"/>
</dbReference>
<dbReference type="SUPFAM" id="SSF55149">
    <property type="entry name" value="Pepsin inhibitor-3"/>
    <property type="match status" value="1"/>
</dbReference>
<evidence type="ECO:0000256" key="3">
    <source>
        <dbReference type="ARBA" id="ARBA00022525"/>
    </source>
</evidence>
<keyword evidence="3" id="KW-0964">Secreted</keyword>
<evidence type="ECO:0000256" key="5">
    <source>
        <dbReference type="ARBA" id="ARBA00023157"/>
    </source>
</evidence>
<keyword evidence="4" id="KW-0732">Signal</keyword>
<name>A0A2A6CVP9_PRIPA</name>
<dbReference type="Pfam" id="PF06394">
    <property type="entry name" value="Pepsin-I3"/>
    <property type="match status" value="1"/>
</dbReference>
<keyword evidence="7" id="KW-1185">Reference proteome</keyword>
<dbReference type="InterPro" id="IPR038412">
    <property type="entry name" value="Pepsin-I3_sf"/>
</dbReference>
<dbReference type="InterPro" id="IPR051901">
    <property type="entry name" value="Protease_Inhibitor_I33"/>
</dbReference>
<proteinExistence type="inferred from homology"/>
<sequence length="407" mass="46013">MYPRGDYVLFFILVSIPALIHSIFFFDSGCITTTENPLKVHFQDEPLCAACMTLHGAGRLVLGHELSPVRFLLNTGCGLIPPCTIIWTIVSFYFSVTPDRLSCRRLLVCPGDWFDENKQRRSVDQPTHLLQSKELYNILVGKDQQHHFERSGRNKSLDSVNETVLAAVRNVTTAFGVTDQKKVDLFADMVLEGTKRVLTAYNYMFRFALLILPLALAADPQPTESIMVTKKFEKGCTIESDKVIENGVERKLTDDEKQKLADYAIALDEYFKRAFHPKSLTQPKGKLPKFPEICKSDKVVSEHHVVAFEGCSITDDQLYIDGKFVRKLSDDEKKQLRYFRDGVEAFKSQIDDFLKEEMAVSINGGKMTRKQPQPPSPPKICPTVTAKLGKKISDKEQLTATETQLAH</sequence>
<evidence type="ECO:0000256" key="4">
    <source>
        <dbReference type="ARBA" id="ARBA00022729"/>
    </source>
</evidence>
<evidence type="ECO:0000313" key="6">
    <source>
        <dbReference type="EnsemblMetazoa" id="PPA14838.1"/>
    </source>
</evidence>
<organism evidence="6 7">
    <name type="scientific">Pristionchus pacificus</name>
    <name type="common">Parasitic nematode worm</name>
    <dbReference type="NCBI Taxonomy" id="54126"/>
    <lineage>
        <taxon>Eukaryota</taxon>
        <taxon>Metazoa</taxon>
        <taxon>Ecdysozoa</taxon>
        <taxon>Nematoda</taxon>
        <taxon>Chromadorea</taxon>
        <taxon>Rhabditida</taxon>
        <taxon>Rhabditina</taxon>
        <taxon>Diplogasteromorpha</taxon>
        <taxon>Diplogasteroidea</taxon>
        <taxon>Neodiplogasteridae</taxon>
        <taxon>Pristionchus</taxon>
    </lineage>
</organism>
<dbReference type="InterPro" id="IPR010480">
    <property type="entry name" value="Pepsin-I3"/>
</dbReference>